<evidence type="ECO:0000313" key="3">
    <source>
        <dbReference type="Proteomes" id="UP001500542"/>
    </source>
</evidence>
<name>A0ABN1PJ78_9ACTN</name>
<reference evidence="2 3" key="1">
    <citation type="journal article" date="2019" name="Int. J. Syst. Evol. Microbiol.">
        <title>The Global Catalogue of Microorganisms (GCM) 10K type strain sequencing project: providing services to taxonomists for standard genome sequencing and annotation.</title>
        <authorList>
            <consortium name="The Broad Institute Genomics Platform"/>
            <consortium name="The Broad Institute Genome Sequencing Center for Infectious Disease"/>
            <person name="Wu L."/>
            <person name="Ma J."/>
        </authorList>
    </citation>
    <scope>NUCLEOTIDE SEQUENCE [LARGE SCALE GENOMIC DNA]</scope>
    <source>
        <strain evidence="2 3">JCM 10977</strain>
    </source>
</reference>
<evidence type="ECO:0000313" key="2">
    <source>
        <dbReference type="EMBL" id="GAA0929079.1"/>
    </source>
</evidence>
<proteinExistence type="predicted"/>
<keyword evidence="3" id="KW-1185">Reference proteome</keyword>
<dbReference type="EMBL" id="BAAAHK010000003">
    <property type="protein sequence ID" value="GAA0929079.1"/>
    <property type="molecule type" value="Genomic_DNA"/>
</dbReference>
<protein>
    <submittedName>
        <fullName evidence="2">Uncharacterized protein</fullName>
    </submittedName>
</protein>
<accession>A0ABN1PJ78</accession>
<dbReference type="Proteomes" id="UP001500542">
    <property type="component" value="Unassembled WGS sequence"/>
</dbReference>
<sequence>MNHRLRPSAAIAPATPTPPSAAIPGVLNEAGAPAPRETHVLRRPPNEAAPPVGAVRPNRHPITRRPSTTGSDV</sequence>
<gene>
    <name evidence="2" type="ORF">GCM10009554_11160</name>
</gene>
<feature type="region of interest" description="Disordered" evidence="1">
    <location>
        <begin position="1"/>
        <end position="73"/>
    </location>
</feature>
<comment type="caution">
    <text evidence="2">The sequence shown here is derived from an EMBL/GenBank/DDBJ whole genome shotgun (WGS) entry which is preliminary data.</text>
</comment>
<organism evidence="2 3">
    <name type="scientific">Kribbella koreensis</name>
    <dbReference type="NCBI Taxonomy" id="57909"/>
    <lineage>
        <taxon>Bacteria</taxon>
        <taxon>Bacillati</taxon>
        <taxon>Actinomycetota</taxon>
        <taxon>Actinomycetes</taxon>
        <taxon>Propionibacteriales</taxon>
        <taxon>Kribbellaceae</taxon>
        <taxon>Kribbella</taxon>
    </lineage>
</organism>
<evidence type="ECO:0000256" key="1">
    <source>
        <dbReference type="SAM" id="MobiDB-lite"/>
    </source>
</evidence>